<keyword evidence="12 18" id="KW-0548">Nucleotidyltransferase</keyword>
<protein>
    <recommendedName>
        <fullName evidence="7 18">Phosphatidate cytidylyltransferase</fullName>
        <ecNumber evidence="6 18">2.7.7.41</ecNumber>
    </recommendedName>
</protein>
<evidence type="ECO:0000256" key="16">
    <source>
        <dbReference type="ARBA" id="ARBA00023209"/>
    </source>
</evidence>
<dbReference type="InterPro" id="IPR000374">
    <property type="entry name" value="PC_trans"/>
</dbReference>
<keyword evidence="11 18" id="KW-0812">Transmembrane</keyword>
<evidence type="ECO:0000256" key="8">
    <source>
        <dbReference type="ARBA" id="ARBA00022475"/>
    </source>
</evidence>
<evidence type="ECO:0000256" key="7">
    <source>
        <dbReference type="ARBA" id="ARBA00019373"/>
    </source>
</evidence>
<evidence type="ECO:0000256" key="11">
    <source>
        <dbReference type="ARBA" id="ARBA00022692"/>
    </source>
</evidence>
<proteinExistence type="inferred from homology"/>
<keyword evidence="16" id="KW-0594">Phospholipid biosynthesis</keyword>
<keyword evidence="8" id="KW-1003">Cell membrane</keyword>
<dbReference type="Proteomes" id="UP000824205">
    <property type="component" value="Unassembled WGS sequence"/>
</dbReference>
<feature type="transmembrane region" description="Helical" evidence="19">
    <location>
        <begin position="26"/>
        <end position="43"/>
    </location>
</feature>
<feature type="transmembrane region" description="Helical" evidence="19">
    <location>
        <begin position="147"/>
        <end position="166"/>
    </location>
</feature>
<organism evidence="20 21">
    <name type="scientific">Candidatus Eubacterium faecipullorum</name>
    <dbReference type="NCBI Taxonomy" id="2838571"/>
    <lineage>
        <taxon>Bacteria</taxon>
        <taxon>Bacillati</taxon>
        <taxon>Bacillota</taxon>
        <taxon>Clostridia</taxon>
        <taxon>Eubacteriales</taxon>
        <taxon>Eubacteriaceae</taxon>
        <taxon>Eubacterium</taxon>
    </lineage>
</organism>
<keyword evidence="14" id="KW-0443">Lipid metabolism</keyword>
<feature type="transmembrane region" description="Helical" evidence="19">
    <location>
        <begin position="52"/>
        <end position="69"/>
    </location>
</feature>
<feature type="transmembrane region" description="Helical" evidence="19">
    <location>
        <begin position="187"/>
        <end position="208"/>
    </location>
</feature>
<evidence type="ECO:0000256" key="17">
    <source>
        <dbReference type="ARBA" id="ARBA00023264"/>
    </source>
</evidence>
<evidence type="ECO:0000313" key="20">
    <source>
        <dbReference type="EMBL" id="HIW85776.1"/>
    </source>
</evidence>
<accession>A0A9D1RCK6</accession>
<evidence type="ECO:0000256" key="4">
    <source>
        <dbReference type="ARBA" id="ARBA00005189"/>
    </source>
</evidence>
<dbReference type="EMBL" id="DXGE01000019">
    <property type="protein sequence ID" value="HIW85776.1"/>
    <property type="molecule type" value="Genomic_DNA"/>
</dbReference>
<keyword evidence="13 19" id="KW-1133">Transmembrane helix</keyword>
<dbReference type="EC" id="2.7.7.41" evidence="6 18"/>
<evidence type="ECO:0000256" key="19">
    <source>
        <dbReference type="SAM" id="Phobius"/>
    </source>
</evidence>
<keyword evidence="17" id="KW-1208">Phospholipid metabolism</keyword>
<feature type="transmembrane region" description="Helical" evidence="19">
    <location>
        <begin position="118"/>
        <end position="135"/>
    </location>
</feature>
<sequence>MKQRIITAIVLLLVLALVVWQVNTPLFVLVIAFLSAVAANEIMRCAKISNKFILIFGTAVAAVFPLFASPKVLEPLVSLEIWGQVISAIPSAVYVIAVALIMFLAMLKGYSHTKFEDVAIAFFASVAVPYAFSIFVRLRDMFINEQFGIYLIFFALICALGTDVGAQLGGMAFGKHKMSPNISPKKTIEGAACGVAFSLILNAVAYVLYNRLGAAQLDSFAATVILVCSVPISLMSMMGDLTASVLKRNFGVKDFGKIFPGHGGVMDRFDSVLFSLPLTYVMALLAFC</sequence>
<feature type="transmembrane region" description="Helical" evidence="19">
    <location>
        <begin position="81"/>
        <end position="106"/>
    </location>
</feature>
<evidence type="ECO:0000313" key="21">
    <source>
        <dbReference type="Proteomes" id="UP000824205"/>
    </source>
</evidence>
<dbReference type="GO" id="GO:0004605">
    <property type="term" value="F:phosphatidate cytidylyltransferase activity"/>
    <property type="evidence" value="ECO:0007669"/>
    <property type="project" value="UniProtKB-EC"/>
</dbReference>
<feature type="transmembrane region" description="Helical" evidence="19">
    <location>
        <begin position="220"/>
        <end position="238"/>
    </location>
</feature>
<name>A0A9D1RCK6_9FIRM</name>
<dbReference type="GO" id="GO:0016024">
    <property type="term" value="P:CDP-diacylglycerol biosynthetic process"/>
    <property type="evidence" value="ECO:0007669"/>
    <property type="project" value="TreeGrafter"/>
</dbReference>
<dbReference type="GO" id="GO:0005886">
    <property type="term" value="C:plasma membrane"/>
    <property type="evidence" value="ECO:0007669"/>
    <property type="project" value="UniProtKB-SubCell"/>
</dbReference>
<comment type="pathway">
    <text evidence="4">Lipid metabolism.</text>
</comment>
<reference evidence="20" key="1">
    <citation type="journal article" date="2021" name="PeerJ">
        <title>Extensive microbial diversity within the chicken gut microbiome revealed by metagenomics and culture.</title>
        <authorList>
            <person name="Gilroy R."/>
            <person name="Ravi A."/>
            <person name="Getino M."/>
            <person name="Pursley I."/>
            <person name="Horton D.L."/>
            <person name="Alikhan N.F."/>
            <person name="Baker D."/>
            <person name="Gharbi K."/>
            <person name="Hall N."/>
            <person name="Watson M."/>
            <person name="Adriaenssens E.M."/>
            <person name="Foster-Nyarko E."/>
            <person name="Jarju S."/>
            <person name="Secka A."/>
            <person name="Antonio M."/>
            <person name="Oren A."/>
            <person name="Chaudhuri R.R."/>
            <person name="La Ragione R."/>
            <person name="Hildebrand F."/>
            <person name="Pallen M.J."/>
        </authorList>
    </citation>
    <scope>NUCLEOTIDE SEQUENCE</scope>
    <source>
        <strain evidence="20">421</strain>
    </source>
</reference>
<keyword evidence="15 19" id="KW-0472">Membrane</keyword>
<keyword evidence="10 18" id="KW-0808">Transferase</keyword>
<dbReference type="PROSITE" id="PS01315">
    <property type="entry name" value="CDS"/>
    <property type="match status" value="1"/>
</dbReference>
<gene>
    <name evidence="20" type="ORF">IAA48_04700</name>
</gene>
<evidence type="ECO:0000256" key="9">
    <source>
        <dbReference type="ARBA" id="ARBA00022516"/>
    </source>
</evidence>
<evidence type="ECO:0000256" key="18">
    <source>
        <dbReference type="RuleBase" id="RU003938"/>
    </source>
</evidence>
<dbReference type="PANTHER" id="PTHR46382">
    <property type="entry name" value="PHOSPHATIDATE CYTIDYLYLTRANSFERASE"/>
    <property type="match status" value="1"/>
</dbReference>
<evidence type="ECO:0000256" key="3">
    <source>
        <dbReference type="ARBA" id="ARBA00005119"/>
    </source>
</evidence>
<comment type="caution">
    <text evidence="20">The sequence shown here is derived from an EMBL/GenBank/DDBJ whole genome shotgun (WGS) entry which is preliminary data.</text>
</comment>
<comment type="similarity">
    <text evidence="5 18">Belongs to the CDS family.</text>
</comment>
<dbReference type="Pfam" id="PF01148">
    <property type="entry name" value="CTP_transf_1"/>
    <property type="match status" value="1"/>
</dbReference>
<evidence type="ECO:0000256" key="5">
    <source>
        <dbReference type="ARBA" id="ARBA00010185"/>
    </source>
</evidence>
<keyword evidence="9" id="KW-0444">Lipid biosynthesis</keyword>
<evidence type="ECO:0000256" key="14">
    <source>
        <dbReference type="ARBA" id="ARBA00023098"/>
    </source>
</evidence>
<comment type="catalytic activity">
    <reaction evidence="1 18">
        <text>a 1,2-diacyl-sn-glycero-3-phosphate + CTP + H(+) = a CDP-1,2-diacyl-sn-glycerol + diphosphate</text>
        <dbReference type="Rhea" id="RHEA:16229"/>
        <dbReference type="ChEBI" id="CHEBI:15378"/>
        <dbReference type="ChEBI" id="CHEBI:33019"/>
        <dbReference type="ChEBI" id="CHEBI:37563"/>
        <dbReference type="ChEBI" id="CHEBI:58332"/>
        <dbReference type="ChEBI" id="CHEBI:58608"/>
        <dbReference type="EC" id="2.7.7.41"/>
    </reaction>
</comment>
<comment type="subcellular location">
    <subcellularLocation>
        <location evidence="2">Cell membrane</location>
        <topology evidence="2">Multi-pass membrane protein</topology>
    </subcellularLocation>
</comment>
<evidence type="ECO:0000256" key="1">
    <source>
        <dbReference type="ARBA" id="ARBA00001698"/>
    </source>
</evidence>
<reference evidence="20" key="2">
    <citation type="submission" date="2021-04" db="EMBL/GenBank/DDBJ databases">
        <authorList>
            <person name="Gilroy R."/>
        </authorList>
    </citation>
    <scope>NUCLEOTIDE SEQUENCE</scope>
    <source>
        <strain evidence="20">421</strain>
    </source>
</reference>
<evidence type="ECO:0000256" key="2">
    <source>
        <dbReference type="ARBA" id="ARBA00004651"/>
    </source>
</evidence>
<evidence type="ECO:0000256" key="13">
    <source>
        <dbReference type="ARBA" id="ARBA00022989"/>
    </source>
</evidence>
<comment type="pathway">
    <text evidence="3 18">Phospholipid metabolism; CDP-diacylglycerol biosynthesis; CDP-diacylglycerol from sn-glycerol 3-phosphate: step 3/3.</text>
</comment>
<evidence type="ECO:0000256" key="10">
    <source>
        <dbReference type="ARBA" id="ARBA00022679"/>
    </source>
</evidence>
<evidence type="ECO:0000256" key="12">
    <source>
        <dbReference type="ARBA" id="ARBA00022695"/>
    </source>
</evidence>
<dbReference type="PANTHER" id="PTHR46382:SF1">
    <property type="entry name" value="PHOSPHATIDATE CYTIDYLYLTRANSFERASE"/>
    <property type="match status" value="1"/>
</dbReference>
<dbReference type="AlphaFoldDB" id="A0A9D1RCK6"/>
<evidence type="ECO:0000256" key="6">
    <source>
        <dbReference type="ARBA" id="ARBA00012487"/>
    </source>
</evidence>
<evidence type="ECO:0000256" key="15">
    <source>
        <dbReference type="ARBA" id="ARBA00023136"/>
    </source>
</evidence>